<dbReference type="InterPro" id="IPR013325">
    <property type="entry name" value="RNA_pol_sigma_r2"/>
</dbReference>
<comment type="caution">
    <text evidence="7">The sequence shown here is derived from an EMBL/GenBank/DDBJ whole genome shotgun (WGS) entry which is preliminary data.</text>
</comment>
<dbReference type="Gene3D" id="1.10.10.10">
    <property type="entry name" value="Winged helix-like DNA-binding domain superfamily/Winged helix DNA-binding domain"/>
    <property type="match status" value="1"/>
</dbReference>
<evidence type="ECO:0000256" key="2">
    <source>
        <dbReference type="ARBA" id="ARBA00023015"/>
    </source>
</evidence>
<sequence>MPNLSDENSLSHFVSLAKKFPILESTEEFKLAKRWHEEQHEESAHALLQSHLRLVAKIASGYRGYGLPVHDLLAEGSIGMMQALKRFEPDKGFRFSTYAMWWIDATIKEYILKSWSLVKIGTTASQKKLFFGLRALKSKLMREEREENQGGSLSDKMIEEISQKLNVPREDVTMMEQRMQGQEFSLNAVLNVETGGEWQDWLLDETENQEESFAHQQEFEKRHTLLKEAFHTLEKREFDVFKARRLEEPPKTLEELSIVYQISRERVRQIEMKAFEKIQKDVHKSAKKIGLLN</sequence>
<dbReference type="Proteomes" id="UP000664414">
    <property type="component" value="Unassembled WGS sequence"/>
</dbReference>
<name>A0A8J7PLV3_9PROT</name>
<feature type="domain" description="RNA polymerase sigma-70" evidence="6">
    <location>
        <begin position="252"/>
        <end position="278"/>
    </location>
</feature>
<reference evidence="7" key="1">
    <citation type="submission" date="2021-02" db="EMBL/GenBank/DDBJ databases">
        <title>Thiocyanate and organic carbon inputs drive convergent selection for specific autotrophic Afipia and Thiobacillus strains within complex microbiomes.</title>
        <authorList>
            <person name="Huddy R.J."/>
            <person name="Sachdeva R."/>
            <person name="Kadzinga F."/>
            <person name="Kantor R.S."/>
            <person name="Harrison S.T.L."/>
            <person name="Banfield J.F."/>
        </authorList>
    </citation>
    <scope>NUCLEOTIDE SEQUENCE</scope>
    <source>
        <strain evidence="7">SCN18_10_11_15_R4_P_38_20</strain>
    </source>
</reference>
<dbReference type="AlphaFoldDB" id="A0A8J7PLV3"/>
<evidence type="ECO:0000256" key="4">
    <source>
        <dbReference type="ARBA" id="ARBA00023125"/>
    </source>
</evidence>
<dbReference type="SUPFAM" id="SSF88659">
    <property type="entry name" value="Sigma3 and sigma4 domains of RNA polymerase sigma factors"/>
    <property type="match status" value="1"/>
</dbReference>
<dbReference type="Pfam" id="PF04542">
    <property type="entry name" value="Sigma70_r2"/>
    <property type="match status" value="1"/>
</dbReference>
<dbReference type="InterPro" id="IPR050813">
    <property type="entry name" value="Sigma-70_Factor"/>
</dbReference>
<dbReference type="Gene3D" id="1.20.120.1810">
    <property type="match status" value="1"/>
</dbReference>
<dbReference type="InterPro" id="IPR014284">
    <property type="entry name" value="RNA_pol_sigma-70_dom"/>
</dbReference>
<keyword evidence="3" id="KW-0731">Sigma factor</keyword>
<evidence type="ECO:0000256" key="5">
    <source>
        <dbReference type="ARBA" id="ARBA00023163"/>
    </source>
</evidence>
<dbReference type="InterPro" id="IPR000943">
    <property type="entry name" value="RNA_pol_sigma70"/>
</dbReference>
<dbReference type="InterPro" id="IPR013324">
    <property type="entry name" value="RNA_pol_sigma_r3/r4-like"/>
</dbReference>
<dbReference type="NCBIfam" id="NF005143">
    <property type="entry name" value="PRK06596.1"/>
    <property type="match status" value="1"/>
</dbReference>
<keyword evidence="4" id="KW-0238">DNA-binding</keyword>
<gene>
    <name evidence="7" type="ORF">J0H12_02935</name>
</gene>
<dbReference type="GO" id="GO:0003677">
    <property type="term" value="F:DNA binding"/>
    <property type="evidence" value="ECO:0007669"/>
    <property type="project" value="UniProtKB-KW"/>
</dbReference>
<dbReference type="PROSITE" id="PS00716">
    <property type="entry name" value="SIGMA70_2"/>
    <property type="match status" value="1"/>
</dbReference>
<dbReference type="GO" id="GO:0016987">
    <property type="term" value="F:sigma factor activity"/>
    <property type="evidence" value="ECO:0007669"/>
    <property type="project" value="UniProtKB-KW"/>
</dbReference>
<keyword evidence="5" id="KW-0804">Transcription</keyword>
<dbReference type="InterPro" id="IPR007630">
    <property type="entry name" value="RNA_pol_sigma70_r4"/>
</dbReference>
<evidence type="ECO:0000313" key="7">
    <source>
        <dbReference type="EMBL" id="MBN9412868.1"/>
    </source>
</evidence>
<evidence type="ECO:0000259" key="6">
    <source>
        <dbReference type="PROSITE" id="PS00716"/>
    </source>
</evidence>
<proteinExistence type="inferred from homology"/>
<dbReference type="PANTHER" id="PTHR30376">
    <property type="entry name" value="SIGMA FACTOR RPOH HEAT SHOCK RELATED"/>
    <property type="match status" value="1"/>
</dbReference>
<organism evidence="7 8">
    <name type="scientific">Candidatus Paracaedimonas acanthamoebae</name>
    <dbReference type="NCBI Taxonomy" id="244581"/>
    <lineage>
        <taxon>Bacteria</taxon>
        <taxon>Pseudomonadati</taxon>
        <taxon>Pseudomonadota</taxon>
        <taxon>Alphaproteobacteria</taxon>
        <taxon>Holosporales</taxon>
        <taxon>Caedimonadaceae</taxon>
        <taxon>Candidatus Paracaedimonas</taxon>
    </lineage>
</organism>
<protein>
    <submittedName>
        <fullName evidence="7">RNA polymerase factor sigma-32</fullName>
    </submittedName>
</protein>
<dbReference type="InterPro" id="IPR007627">
    <property type="entry name" value="RNA_pol_sigma70_r2"/>
</dbReference>
<comment type="similarity">
    <text evidence="1">Belongs to the sigma-70 factor family.</text>
</comment>
<dbReference type="InterPro" id="IPR036388">
    <property type="entry name" value="WH-like_DNA-bd_sf"/>
</dbReference>
<evidence type="ECO:0000256" key="3">
    <source>
        <dbReference type="ARBA" id="ARBA00023082"/>
    </source>
</evidence>
<evidence type="ECO:0000256" key="1">
    <source>
        <dbReference type="ARBA" id="ARBA00007788"/>
    </source>
</evidence>
<dbReference type="NCBIfam" id="TIGR02937">
    <property type="entry name" value="sigma70-ECF"/>
    <property type="match status" value="1"/>
</dbReference>
<dbReference type="EMBL" id="JAFKGL010000013">
    <property type="protein sequence ID" value="MBN9412868.1"/>
    <property type="molecule type" value="Genomic_DNA"/>
</dbReference>
<dbReference type="GO" id="GO:0006352">
    <property type="term" value="P:DNA-templated transcription initiation"/>
    <property type="evidence" value="ECO:0007669"/>
    <property type="project" value="InterPro"/>
</dbReference>
<dbReference type="SUPFAM" id="SSF88946">
    <property type="entry name" value="Sigma2 domain of RNA polymerase sigma factors"/>
    <property type="match status" value="1"/>
</dbReference>
<dbReference type="PANTHER" id="PTHR30376:SF3">
    <property type="entry name" value="RNA POLYMERASE SIGMA FACTOR RPOH"/>
    <property type="match status" value="1"/>
</dbReference>
<dbReference type="PRINTS" id="PR00046">
    <property type="entry name" value="SIGMA70FCT"/>
</dbReference>
<accession>A0A8J7PLV3</accession>
<evidence type="ECO:0000313" key="8">
    <source>
        <dbReference type="Proteomes" id="UP000664414"/>
    </source>
</evidence>
<keyword evidence="2" id="KW-0805">Transcription regulation</keyword>
<dbReference type="Pfam" id="PF04545">
    <property type="entry name" value="Sigma70_r4"/>
    <property type="match status" value="1"/>
</dbReference>